<feature type="compositionally biased region" description="Acidic residues" evidence="2">
    <location>
        <begin position="53"/>
        <end position="74"/>
    </location>
</feature>
<dbReference type="SMART" id="SM00355">
    <property type="entry name" value="ZnF_C2H2"/>
    <property type="match status" value="1"/>
</dbReference>
<sequence>MAESQYEWRYSLVKNDALTSKDLDVGREETPDLFRNSTIALFERMQTIGTETETSDDEDDDESQKDLYPDEMECDEVKEQDNDVISEEDEEMNGLSRRKLVPELPGLRATPDTDTDHLESSAILKAPSTSADNNAVPDQSEKAFEEAKTFVAAPAPPVQQSLMDKSGAPFGADPAEFTDLDFPPIDGPDVLENFDFDSFLHVEDAQKSWPEVAEISKGKNPTSFGSAAIFDPSQTLHIRRTGMPEDDLRVDTDVKETEFSPLLAGNSETLVPYPSTSHSSHGSSSVVSSPFDRGFGSVPKGIVARNGGGHTYDSAMSSSASNAGYCEPSPEREACAKMFQCSFCPRRFVQADSLRSHLSSHSHLSSDEKRVLQEAAKRNKTEDVELLDDDPLHYAKLTREVTSSPRTVSSPGMKGFRQRVQSYVEKGKGANKRVASGFSDVMDPTPQEPVPQPVFGQVKYDRLKLTPSEPPVSHEPNTVFATARAAELVQNVGTSSGALAGNVAPFKPHTESPSTVEKSTSAHPQHQSFDASVLSEQEFGMEDSGLRDLNIDDRNLSGSNEDPGSIRYDRRVLTPVRLDEIAGVRGEEVEKDGKGKKRMAELEVEESSVFEGGLKRRRIDTEGDQESGDKMVVTERDLVKDCGQGVLGPVLAYSRGSMTVGDETGYGEEEEEDIVDVLLGRWTVLPKEV</sequence>
<feature type="region of interest" description="Disordered" evidence="2">
    <location>
        <begin position="545"/>
        <end position="566"/>
    </location>
</feature>
<keyword evidence="1" id="KW-0479">Metal-binding</keyword>
<evidence type="ECO:0000256" key="1">
    <source>
        <dbReference type="PROSITE-ProRule" id="PRU00042"/>
    </source>
</evidence>
<dbReference type="InterPro" id="IPR013087">
    <property type="entry name" value="Znf_C2H2_type"/>
</dbReference>
<dbReference type="GeneID" id="54461350"/>
<feature type="region of interest" description="Disordered" evidence="2">
    <location>
        <begin position="40"/>
        <end position="117"/>
    </location>
</feature>
<organism evidence="4">
    <name type="scientific">Mytilinidion resinicola</name>
    <dbReference type="NCBI Taxonomy" id="574789"/>
    <lineage>
        <taxon>Eukaryota</taxon>
        <taxon>Fungi</taxon>
        <taxon>Dikarya</taxon>
        <taxon>Ascomycota</taxon>
        <taxon>Pezizomycotina</taxon>
        <taxon>Dothideomycetes</taxon>
        <taxon>Pleosporomycetidae</taxon>
        <taxon>Mytilinidiales</taxon>
        <taxon>Mytilinidiaceae</taxon>
        <taxon>Mytilinidion</taxon>
    </lineage>
</organism>
<proteinExistence type="predicted"/>
<keyword evidence="5" id="KW-1185">Reference proteome</keyword>
<name>A0A6A6YE73_9PEZI</name>
<evidence type="ECO:0000313" key="4">
    <source>
        <dbReference type="EMBL" id="KAF2807122.1"/>
    </source>
</evidence>
<protein>
    <recommendedName>
        <fullName evidence="3">C2H2-type domain-containing protein</fullName>
    </recommendedName>
</protein>
<evidence type="ECO:0000313" key="5">
    <source>
        <dbReference type="Proteomes" id="UP000504636"/>
    </source>
</evidence>
<dbReference type="PROSITE" id="PS50157">
    <property type="entry name" value="ZINC_FINGER_C2H2_2"/>
    <property type="match status" value="1"/>
</dbReference>
<reference evidence="6" key="3">
    <citation type="submission" date="2025-04" db="UniProtKB">
        <authorList>
            <consortium name="RefSeq"/>
        </authorList>
    </citation>
    <scope>IDENTIFICATION</scope>
    <source>
        <strain evidence="6">CBS 304.34</strain>
    </source>
</reference>
<dbReference type="EMBL" id="MU003705">
    <property type="protein sequence ID" value="KAF2807122.1"/>
    <property type="molecule type" value="Genomic_DNA"/>
</dbReference>
<gene>
    <name evidence="4 6" type="ORF">BDZ99DRAFT_465054</name>
</gene>
<dbReference type="Gene3D" id="3.30.160.60">
    <property type="entry name" value="Classic Zinc Finger"/>
    <property type="match status" value="1"/>
</dbReference>
<accession>A0A6A6YE73</accession>
<feature type="region of interest" description="Disordered" evidence="2">
    <location>
        <begin position="500"/>
        <end position="528"/>
    </location>
</feature>
<keyword evidence="1" id="KW-0863">Zinc-finger</keyword>
<evidence type="ECO:0000313" key="6">
    <source>
        <dbReference type="RefSeq" id="XP_033574086.1"/>
    </source>
</evidence>
<dbReference type="GO" id="GO:0008270">
    <property type="term" value="F:zinc ion binding"/>
    <property type="evidence" value="ECO:0007669"/>
    <property type="project" value="UniProtKB-KW"/>
</dbReference>
<evidence type="ECO:0000259" key="3">
    <source>
        <dbReference type="PROSITE" id="PS50157"/>
    </source>
</evidence>
<dbReference type="PROSITE" id="PS00028">
    <property type="entry name" value="ZINC_FINGER_C2H2_1"/>
    <property type="match status" value="1"/>
</dbReference>
<keyword evidence="1" id="KW-0862">Zinc</keyword>
<feature type="compositionally biased region" description="Basic and acidic residues" evidence="2">
    <location>
        <begin position="545"/>
        <end position="555"/>
    </location>
</feature>
<dbReference type="AlphaFoldDB" id="A0A6A6YE73"/>
<evidence type="ECO:0000256" key="2">
    <source>
        <dbReference type="SAM" id="MobiDB-lite"/>
    </source>
</evidence>
<feature type="compositionally biased region" description="Acidic residues" evidence="2">
    <location>
        <begin position="82"/>
        <end position="92"/>
    </location>
</feature>
<feature type="domain" description="C2H2-type" evidence="3">
    <location>
        <begin position="339"/>
        <end position="366"/>
    </location>
</feature>
<dbReference type="Proteomes" id="UP000504636">
    <property type="component" value="Unplaced"/>
</dbReference>
<reference evidence="4 6" key="1">
    <citation type="journal article" date="2020" name="Stud. Mycol.">
        <title>101 Dothideomycetes genomes: a test case for predicting lifestyles and emergence of pathogens.</title>
        <authorList>
            <person name="Haridas S."/>
            <person name="Albert R."/>
            <person name="Binder M."/>
            <person name="Bloem J."/>
            <person name="Labutti K."/>
            <person name="Salamov A."/>
            <person name="Andreopoulos B."/>
            <person name="Baker S."/>
            <person name="Barry K."/>
            <person name="Bills G."/>
            <person name="Bluhm B."/>
            <person name="Cannon C."/>
            <person name="Castanera R."/>
            <person name="Culley D."/>
            <person name="Daum C."/>
            <person name="Ezra D."/>
            <person name="Gonzalez J."/>
            <person name="Henrissat B."/>
            <person name="Kuo A."/>
            <person name="Liang C."/>
            <person name="Lipzen A."/>
            <person name="Lutzoni F."/>
            <person name="Magnuson J."/>
            <person name="Mondo S."/>
            <person name="Nolan M."/>
            <person name="Ohm R."/>
            <person name="Pangilinan J."/>
            <person name="Park H.-J."/>
            <person name="Ramirez L."/>
            <person name="Alfaro M."/>
            <person name="Sun H."/>
            <person name="Tritt A."/>
            <person name="Yoshinaga Y."/>
            <person name="Zwiers L.-H."/>
            <person name="Turgeon B."/>
            <person name="Goodwin S."/>
            <person name="Spatafora J."/>
            <person name="Crous P."/>
            <person name="Grigoriev I."/>
        </authorList>
    </citation>
    <scope>NUCLEOTIDE SEQUENCE</scope>
    <source>
        <strain evidence="4 6">CBS 304.34</strain>
    </source>
</reference>
<feature type="compositionally biased region" description="Polar residues" evidence="2">
    <location>
        <begin position="511"/>
        <end position="528"/>
    </location>
</feature>
<reference evidence="6" key="2">
    <citation type="submission" date="2020-04" db="EMBL/GenBank/DDBJ databases">
        <authorList>
            <consortium name="NCBI Genome Project"/>
        </authorList>
    </citation>
    <scope>NUCLEOTIDE SEQUENCE</scope>
    <source>
        <strain evidence="6">CBS 304.34</strain>
    </source>
</reference>
<dbReference type="RefSeq" id="XP_033574086.1">
    <property type="nucleotide sequence ID" value="XM_033720457.1"/>
</dbReference>